<organism evidence="7 8">
    <name type="scientific">Salix dunnii</name>
    <dbReference type="NCBI Taxonomy" id="1413687"/>
    <lineage>
        <taxon>Eukaryota</taxon>
        <taxon>Viridiplantae</taxon>
        <taxon>Streptophyta</taxon>
        <taxon>Embryophyta</taxon>
        <taxon>Tracheophyta</taxon>
        <taxon>Spermatophyta</taxon>
        <taxon>Magnoliopsida</taxon>
        <taxon>eudicotyledons</taxon>
        <taxon>Gunneridae</taxon>
        <taxon>Pentapetalae</taxon>
        <taxon>rosids</taxon>
        <taxon>fabids</taxon>
        <taxon>Malpighiales</taxon>
        <taxon>Salicaceae</taxon>
        <taxon>Saliceae</taxon>
        <taxon>Salix</taxon>
    </lineage>
</organism>
<evidence type="ECO:0000256" key="5">
    <source>
        <dbReference type="ARBA" id="ARBA00023180"/>
    </source>
</evidence>
<dbReference type="PANTHER" id="PTHR31042">
    <property type="entry name" value="CORE-2/I-BRANCHING BETA-1,6-N-ACETYLGLUCOSAMINYLTRANSFERASE FAMILY PROTEIN-RELATED"/>
    <property type="match status" value="1"/>
</dbReference>
<dbReference type="InterPro" id="IPR003406">
    <property type="entry name" value="Glyco_trans_14"/>
</dbReference>
<feature type="chain" id="PRO_5032318541" description="Core-2/I-branching beta-1,6-N-acetylglucosaminyltransferase family protein" evidence="6">
    <location>
        <begin position="22"/>
        <end position="470"/>
    </location>
</feature>
<keyword evidence="4" id="KW-0472">Membrane</keyword>
<name>A0A835MTX7_9ROSI</name>
<comment type="subcellular location">
    <subcellularLocation>
        <location evidence="1">Membrane</location>
        <topology evidence="1">Single-pass type II membrane protein</topology>
    </subcellularLocation>
</comment>
<evidence type="ECO:0000256" key="1">
    <source>
        <dbReference type="ARBA" id="ARBA00004606"/>
    </source>
</evidence>
<dbReference type="GO" id="GO:0016757">
    <property type="term" value="F:glycosyltransferase activity"/>
    <property type="evidence" value="ECO:0007669"/>
    <property type="project" value="UniProtKB-KW"/>
</dbReference>
<proteinExistence type="predicted"/>
<evidence type="ECO:0000313" key="7">
    <source>
        <dbReference type="EMBL" id="KAF9676534.1"/>
    </source>
</evidence>
<protein>
    <recommendedName>
        <fullName evidence="9">Core-2/I-branching beta-1,6-N-acetylglucosaminyltransferase family protein</fullName>
    </recommendedName>
</protein>
<sequence>MLSSPILYSFSLLLSFSLIYHFSPQILPLQNPPNPLADELDDLTLFKKALKPSKTISHLSTKNPTPKIAFLFLTNSDLSFAPLWERFFRGYSNLYNIYVHADPFSKVLNPDGVFKDQFIPGKKTERGSPSLISAEKRLLARAIFDDPFNLYFVLVSQHCVPLHSFRYMYNTLFGHNTLEAFTTQFRHQSFIEILSQDPNLPDRYNARGINIMLPEIPFEKFRVGSQFFVLAKRHALLVLKDRKLWRKFRLPCLNIESCYPEEHYFPTLLSMKDPRGCSQYTLTNVNWTDCFDGHPHLYQAEESEQRFWLKESLNFVWTFVSGVEWSGVNEEELCWCEGNRTQPDHEEWRREKLDAFLCSLSKRLRSPIVPSIATFSRCVPALCDSSFFPDWIKNSECKRHSSISMWHFCNKIMRPNQPPFSLEKAKSAFFRLVADDDRRNHLAPEICECLDRLAGMTFEGIGLRLPDKNY</sequence>
<accession>A0A835MTX7</accession>
<dbReference type="GO" id="GO:0016020">
    <property type="term" value="C:membrane"/>
    <property type="evidence" value="ECO:0007669"/>
    <property type="project" value="UniProtKB-SubCell"/>
</dbReference>
<evidence type="ECO:0000256" key="3">
    <source>
        <dbReference type="ARBA" id="ARBA00022679"/>
    </source>
</evidence>
<dbReference type="PANTHER" id="PTHR31042:SF108">
    <property type="entry name" value="CORE-2_I-BRANCHING BETA-1,6-N-ACETYLGLUCOSAMINYLTRANSFERASE FAMILY PROTEIN"/>
    <property type="match status" value="1"/>
</dbReference>
<evidence type="ECO:0008006" key="9">
    <source>
        <dbReference type="Google" id="ProtNLM"/>
    </source>
</evidence>
<comment type="caution">
    <text evidence="7">The sequence shown here is derived from an EMBL/GenBank/DDBJ whole genome shotgun (WGS) entry which is preliminary data.</text>
</comment>
<evidence type="ECO:0000313" key="8">
    <source>
        <dbReference type="Proteomes" id="UP000657918"/>
    </source>
</evidence>
<dbReference type="Proteomes" id="UP000657918">
    <property type="component" value="Chromosome 8"/>
</dbReference>
<gene>
    <name evidence="7" type="ORF">SADUNF_Sadunf08G0012000</name>
</gene>
<keyword evidence="3" id="KW-0808">Transferase</keyword>
<keyword evidence="5" id="KW-0325">Glycoprotein</keyword>
<keyword evidence="2" id="KW-0328">Glycosyltransferase</keyword>
<dbReference type="InterPro" id="IPR044174">
    <property type="entry name" value="BC10-like"/>
</dbReference>
<dbReference type="AlphaFoldDB" id="A0A835MTX7"/>
<evidence type="ECO:0000256" key="2">
    <source>
        <dbReference type="ARBA" id="ARBA00022676"/>
    </source>
</evidence>
<evidence type="ECO:0000256" key="4">
    <source>
        <dbReference type="ARBA" id="ARBA00023136"/>
    </source>
</evidence>
<keyword evidence="6" id="KW-0732">Signal</keyword>
<dbReference type="Pfam" id="PF02485">
    <property type="entry name" value="Branch"/>
    <property type="match status" value="1"/>
</dbReference>
<evidence type="ECO:0000256" key="6">
    <source>
        <dbReference type="SAM" id="SignalP"/>
    </source>
</evidence>
<dbReference type="OrthoDB" id="191334at2759"/>
<reference evidence="7 8" key="1">
    <citation type="submission" date="2020-10" db="EMBL/GenBank/DDBJ databases">
        <title>Plant Genome Project.</title>
        <authorList>
            <person name="Zhang R.-G."/>
        </authorList>
    </citation>
    <scope>NUCLEOTIDE SEQUENCE [LARGE SCALE GENOMIC DNA]</scope>
    <source>
        <strain evidence="7">FAFU-HL-1</strain>
        <tissue evidence="7">Leaf</tissue>
    </source>
</reference>
<feature type="signal peptide" evidence="6">
    <location>
        <begin position="1"/>
        <end position="21"/>
    </location>
</feature>
<dbReference type="EMBL" id="JADGMS010000008">
    <property type="protein sequence ID" value="KAF9676534.1"/>
    <property type="molecule type" value="Genomic_DNA"/>
</dbReference>
<keyword evidence="8" id="KW-1185">Reference proteome</keyword>